<dbReference type="AlphaFoldDB" id="A0A517YYW8"/>
<accession>A0A517YYW8</accession>
<evidence type="ECO:0000313" key="1">
    <source>
        <dbReference type="EMBL" id="QDU35424.1"/>
    </source>
</evidence>
<keyword evidence="2" id="KW-1185">Reference proteome</keyword>
<organism evidence="1 2">
    <name type="scientific">Poriferisphaera corsica</name>
    <dbReference type="NCBI Taxonomy" id="2528020"/>
    <lineage>
        <taxon>Bacteria</taxon>
        <taxon>Pseudomonadati</taxon>
        <taxon>Planctomycetota</taxon>
        <taxon>Phycisphaerae</taxon>
        <taxon>Phycisphaerales</taxon>
        <taxon>Phycisphaeraceae</taxon>
        <taxon>Poriferisphaera</taxon>
    </lineage>
</organism>
<dbReference type="Proteomes" id="UP000317369">
    <property type="component" value="Chromosome"/>
</dbReference>
<gene>
    <name evidence="1" type="ORF">KS4_35050</name>
</gene>
<dbReference type="EMBL" id="CP036425">
    <property type="protein sequence ID" value="QDU35424.1"/>
    <property type="molecule type" value="Genomic_DNA"/>
</dbReference>
<dbReference type="KEGG" id="pcor:KS4_35050"/>
<dbReference type="RefSeq" id="WP_145080759.1">
    <property type="nucleotide sequence ID" value="NZ_CP036425.1"/>
</dbReference>
<evidence type="ECO:0000313" key="2">
    <source>
        <dbReference type="Proteomes" id="UP000317369"/>
    </source>
</evidence>
<name>A0A517YYW8_9BACT</name>
<reference evidence="1 2" key="1">
    <citation type="submission" date="2019-02" db="EMBL/GenBank/DDBJ databases">
        <title>Deep-cultivation of Planctomycetes and their phenomic and genomic characterization uncovers novel biology.</title>
        <authorList>
            <person name="Wiegand S."/>
            <person name="Jogler M."/>
            <person name="Boedeker C."/>
            <person name="Pinto D."/>
            <person name="Vollmers J."/>
            <person name="Rivas-Marin E."/>
            <person name="Kohn T."/>
            <person name="Peeters S.H."/>
            <person name="Heuer A."/>
            <person name="Rast P."/>
            <person name="Oberbeckmann S."/>
            <person name="Bunk B."/>
            <person name="Jeske O."/>
            <person name="Meyerdierks A."/>
            <person name="Storesund J.E."/>
            <person name="Kallscheuer N."/>
            <person name="Luecker S."/>
            <person name="Lage O.M."/>
            <person name="Pohl T."/>
            <person name="Merkel B.J."/>
            <person name="Hornburger P."/>
            <person name="Mueller R.-W."/>
            <person name="Bruemmer F."/>
            <person name="Labrenz M."/>
            <person name="Spormann A.M."/>
            <person name="Op den Camp H."/>
            <person name="Overmann J."/>
            <person name="Amann R."/>
            <person name="Jetten M.S.M."/>
            <person name="Mascher T."/>
            <person name="Medema M.H."/>
            <person name="Devos D.P."/>
            <person name="Kaster A.-K."/>
            <person name="Ovreas L."/>
            <person name="Rohde M."/>
            <person name="Galperin M.Y."/>
            <person name="Jogler C."/>
        </authorList>
    </citation>
    <scope>NUCLEOTIDE SEQUENCE [LARGE SCALE GENOMIC DNA]</scope>
    <source>
        <strain evidence="1 2">KS4</strain>
    </source>
</reference>
<protein>
    <submittedName>
        <fullName evidence="1">Uncharacterized protein</fullName>
    </submittedName>
</protein>
<sequence>MNPFDLKLMVILVIAIALYRSVRFLYKKYIHPIPKPFSSSRNLGPDNAPQKFSPASAKRYTRKFPDYAYYAVRSAKKQFDINLDYSPQSIERLDDILTQIHTHFHAGNIPAEELASLIPYWAAYLGQTLIKTNPTLHLKWDFVPDSKNNPVYFIQLSETKTIHPFHLIEKRIITAEPKSIHVQFA</sequence>
<dbReference type="OrthoDB" id="8779193at2"/>
<proteinExistence type="predicted"/>